<feature type="transmembrane region" description="Helical" evidence="1">
    <location>
        <begin position="110"/>
        <end position="127"/>
    </location>
</feature>
<name>A0AAJ8LFN3_9TREE</name>
<feature type="transmembrane region" description="Helical" evidence="1">
    <location>
        <begin position="12"/>
        <end position="33"/>
    </location>
</feature>
<reference evidence="2" key="1">
    <citation type="submission" date="2017-08" db="EMBL/GenBank/DDBJ databases">
        <authorList>
            <person name="Cuomo C."/>
            <person name="Billmyre B."/>
            <person name="Heitman J."/>
        </authorList>
    </citation>
    <scope>NUCLEOTIDE SEQUENCE</scope>
    <source>
        <strain evidence="2">CBS 12478</strain>
    </source>
</reference>
<evidence type="ECO:0000256" key="1">
    <source>
        <dbReference type="SAM" id="Phobius"/>
    </source>
</evidence>
<keyword evidence="1" id="KW-1133">Transmembrane helix</keyword>
<dbReference type="Proteomes" id="UP000322225">
    <property type="component" value="Chromosome 4"/>
</dbReference>
<proteinExistence type="predicted"/>
<gene>
    <name evidence="2" type="ORF">CI109_102037</name>
</gene>
<dbReference type="KEGG" id="ksn:43592675"/>
<dbReference type="AlphaFoldDB" id="A0AAJ8LFN3"/>
<reference evidence="2" key="2">
    <citation type="submission" date="2024-01" db="EMBL/GenBank/DDBJ databases">
        <title>Comparative genomics of Cryptococcus and Kwoniella reveals pathogenesis evolution and contrasting modes of karyotype evolution via chromosome fusion or intercentromeric recombination.</title>
        <authorList>
            <person name="Coelho M.A."/>
            <person name="David-Palma M."/>
            <person name="Shea T."/>
            <person name="Bowers K."/>
            <person name="McGinley-Smith S."/>
            <person name="Mohammad A.W."/>
            <person name="Gnirke A."/>
            <person name="Yurkov A.M."/>
            <person name="Nowrousian M."/>
            <person name="Sun S."/>
            <person name="Cuomo C.A."/>
            <person name="Heitman J."/>
        </authorList>
    </citation>
    <scope>NUCLEOTIDE SEQUENCE</scope>
    <source>
        <strain evidence="2">CBS 12478</strain>
    </source>
</reference>
<evidence type="ECO:0000313" key="2">
    <source>
        <dbReference type="EMBL" id="WWD17596.1"/>
    </source>
</evidence>
<dbReference type="GeneID" id="43592675"/>
<feature type="transmembrane region" description="Helical" evidence="1">
    <location>
        <begin position="45"/>
        <end position="63"/>
    </location>
</feature>
<sequence length="160" mass="17404">MLNPLQVRSIGAAWLIVLGVIALGISAHVEHIARRTGYNPSTFPFNLFVGVWTVIIELVLAACRQFLSRVIVVTYAAEIVALLVSAVLWLEAAQKVLAGVCPALQAEFGLVWVAFTSTVILLGYLLLEAFRLRARGVSRVWSKPLFQSANQSTKVVSGEV</sequence>
<dbReference type="EMBL" id="CP144054">
    <property type="protein sequence ID" value="WWD17596.1"/>
    <property type="molecule type" value="Genomic_DNA"/>
</dbReference>
<organism evidence="2 3">
    <name type="scientific">Kwoniella shandongensis</name>
    <dbReference type="NCBI Taxonomy" id="1734106"/>
    <lineage>
        <taxon>Eukaryota</taxon>
        <taxon>Fungi</taxon>
        <taxon>Dikarya</taxon>
        <taxon>Basidiomycota</taxon>
        <taxon>Agaricomycotina</taxon>
        <taxon>Tremellomycetes</taxon>
        <taxon>Tremellales</taxon>
        <taxon>Cryptococcaceae</taxon>
        <taxon>Kwoniella</taxon>
    </lineage>
</organism>
<dbReference type="RefSeq" id="XP_065823145.1">
    <property type="nucleotide sequence ID" value="XM_065967073.1"/>
</dbReference>
<protein>
    <recommendedName>
        <fullName evidence="4">MARVEL domain-containing protein</fullName>
    </recommendedName>
</protein>
<keyword evidence="1" id="KW-0472">Membrane</keyword>
<keyword evidence="3" id="KW-1185">Reference proteome</keyword>
<evidence type="ECO:0008006" key="4">
    <source>
        <dbReference type="Google" id="ProtNLM"/>
    </source>
</evidence>
<feature type="transmembrane region" description="Helical" evidence="1">
    <location>
        <begin position="70"/>
        <end position="90"/>
    </location>
</feature>
<evidence type="ECO:0000313" key="3">
    <source>
        <dbReference type="Proteomes" id="UP000322225"/>
    </source>
</evidence>
<keyword evidence="1" id="KW-0812">Transmembrane</keyword>
<accession>A0AAJ8LFN3</accession>